<reference evidence="3" key="1">
    <citation type="journal article" date="2020" name="Genome Biol.">
        <title>Gamete binning: chromosome-level and haplotype-resolved genome assembly enabled by high-throughput single-cell sequencing of gamete genomes.</title>
        <authorList>
            <person name="Campoy J.A."/>
            <person name="Sun H."/>
            <person name="Goel M."/>
            <person name="Jiao W.-B."/>
            <person name="Folz-Donahue K."/>
            <person name="Wang N."/>
            <person name="Rubio M."/>
            <person name="Liu C."/>
            <person name="Kukat C."/>
            <person name="Ruiz D."/>
            <person name="Huettel B."/>
            <person name="Schneeberger K."/>
        </authorList>
    </citation>
    <scope>NUCLEOTIDE SEQUENCE [LARGE SCALE GENOMIC DNA]</scope>
    <source>
        <strain evidence="3">cv. Rojo Pasion</strain>
    </source>
</reference>
<dbReference type="EMBL" id="CAEKKB010000006">
    <property type="protein sequence ID" value="CAB4313542.1"/>
    <property type="molecule type" value="Genomic_DNA"/>
</dbReference>
<organism evidence="2 3">
    <name type="scientific">Prunus armeniaca</name>
    <name type="common">Apricot</name>
    <name type="synonym">Armeniaca vulgaris</name>
    <dbReference type="NCBI Taxonomy" id="36596"/>
    <lineage>
        <taxon>Eukaryota</taxon>
        <taxon>Viridiplantae</taxon>
        <taxon>Streptophyta</taxon>
        <taxon>Embryophyta</taxon>
        <taxon>Tracheophyta</taxon>
        <taxon>Spermatophyta</taxon>
        <taxon>Magnoliopsida</taxon>
        <taxon>eudicotyledons</taxon>
        <taxon>Gunneridae</taxon>
        <taxon>Pentapetalae</taxon>
        <taxon>rosids</taxon>
        <taxon>fabids</taxon>
        <taxon>Rosales</taxon>
        <taxon>Rosaceae</taxon>
        <taxon>Amygdaloideae</taxon>
        <taxon>Amygdaleae</taxon>
        <taxon>Prunus</taxon>
    </lineage>
</organism>
<dbReference type="Proteomes" id="UP000507245">
    <property type="component" value="Unassembled WGS sequence"/>
</dbReference>
<dbReference type="GO" id="GO:0004523">
    <property type="term" value="F:RNA-DNA hybrid ribonuclease activity"/>
    <property type="evidence" value="ECO:0007669"/>
    <property type="project" value="InterPro"/>
</dbReference>
<dbReference type="AlphaFoldDB" id="A0A6J5XN98"/>
<dbReference type="SUPFAM" id="SSF53098">
    <property type="entry name" value="Ribonuclease H-like"/>
    <property type="match status" value="1"/>
</dbReference>
<evidence type="ECO:0000313" key="2">
    <source>
        <dbReference type="EMBL" id="CAB4313542.1"/>
    </source>
</evidence>
<keyword evidence="3" id="KW-1185">Reference proteome</keyword>
<feature type="domain" description="RNase H type-1" evidence="1">
    <location>
        <begin position="44"/>
        <end position="104"/>
    </location>
</feature>
<dbReference type="InterPro" id="IPR002156">
    <property type="entry name" value="RNaseH_domain"/>
</dbReference>
<dbReference type="Gene3D" id="3.30.420.10">
    <property type="entry name" value="Ribonuclease H-like superfamily/Ribonuclease H"/>
    <property type="match status" value="1"/>
</dbReference>
<evidence type="ECO:0000259" key="1">
    <source>
        <dbReference type="Pfam" id="PF13456"/>
    </source>
</evidence>
<name>A0A6J5XN98_PRUAR</name>
<evidence type="ECO:0000313" key="3">
    <source>
        <dbReference type="Proteomes" id="UP000507245"/>
    </source>
</evidence>
<dbReference type="Pfam" id="PF13456">
    <property type="entry name" value="RVT_3"/>
    <property type="match status" value="1"/>
</dbReference>
<protein>
    <recommendedName>
        <fullName evidence="1">RNase H type-1 domain-containing protein</fullName>
    </recommendedName>
</protein>
<proteinExistence type="predicted"/>
<gene>
    <name evidence="2" type="ORF">ORAREDHAP_LOCUS36711</name>
</gene>
<dbReference type="PANTHER" id="PTHR47074">
    <property type="entry name" value="BNAC02G40300D PROTEIN"/>
    <property type="match status" value="1"/>
</dbReference>
<accession>A0A6J5XN98</accession>
<dbReference type="InterPro" id="IPR052929">
    <property type="entry name" value="RNase_H-like_EbsB-rel"/>
</dbReference>
<dbReference type="GO" id="GO:0003676">
    <property type="term" value="F:nucleic acid binding"/>
    <property type="evidence" value="ECO:0007669"/>
    <property type="project" value="InterPro"/>
</dbReference>
<dbReference type="InterPro" id="IPR012337">
    <property type="entry name" value="RNaseH-like_sf"/>
</dbReference>
<dbReference type="InterPro" id="IPR036397">
    <property type="entry name" value="RNaseH_sf"/>
</dbReference>
<sequence>MLSWLLLLPRILEQRGPPTSTLSEETMPPLSSPILLGVARRVWLGVVIRNVEGRFCRGAAKSSSCASALVAEALAASHALSMADQRIVLESDSKVLLDGVNGKDGNRIWMKSGV</sequence>
<dbReference type="PANTHER" id="PTHR47074:SF73">
    <property type="entry name" value="OS04G0448401 PROTEIN"/>
    <property type="match status" value="1"/>
</dbReference>